<dbReference type="Pfam" id="PF24981">
    <property type="entry name" value="Beta-prop_ATRN-LZTR1"/>
    <property type="match status" value="1"/>
</dbReference>
<evidence type="ECO:0000256" key="1">
    <source>
        <dbReference type="ARBA" id="ARBA00022441"/>
    </source>
</evidence>
<dbReference type="SUPFAM" id="SSF117281">
    <property type="entry name" value="Kelch motif"/>
    <property type="match status" value="1"/>
</dbReference>
<feature type="region of interest" description="Disordered" evidence="3">
    <location>
        <begin position="337"/>
        <end position="367"/>
    </location>
</feature>
<feature type="compositionally biased region" description="Low complexity" evidence="3">
    <location>
        <begin position="503"/>
        <end position="512"/>
    </location>
</feature>
<gene>
    <name evidence="6" type="ORF">AGERDE_LOCUS10107</name>
</gene>
<proteinExistence type="predicted"/>
<keyword evidence="4" id="KW-0472">Membrane</keyword>
<dbReference type="PANTHER" id="PTHR46093">
    <property type="entry name" value="ACYL-COA-BINDING DOMAIN-CONTAINING PROTEIN 5"/>
    <property type="match status" value="1"/>
</dbReference>
<name>A0A9N9D010_9GLOM</name>
<evidence type="ECO:0000313" key="7">
    <source>
        <dbReference type="Proteomes" id="UP000789831"/>
    </source>
</evidence>
<organism evidence="6 7">
    <name type="scientific">Ambispora gerdemannii</name>
    <dbReference type="NCBI Taxonomy" id="144530"/>
    <lineage>
        <taxon>Eukaryota</taxon>
        <taxon>Fungi</taxon>
        <taxon>Fungi incertae sedis</taxon>
        <taxon>Mucoromycota</taxon>
        <taxon>Glomeromycotina</taxon>
        <taxon>Glomeromycetes</taxon>
        <taxon>Archaeosporales</taxon>
        <taxon>Ambisporaceae</taxon>
        <taxon>Ambispora</taxon>
    </lineage>
</organism>
<dbReference type="InterPro" id="IPR056737">
    <property type="entry name" value="Beta-prop_ATRN-MKLN-like"/>
</dbReference>
<evidence type="ECO:0000256" key="4">
    <source>
        <dbReference type="SAM" id="Phobius"/>
    </source>
</evidence>
<feature type="compositionally biased region" description="Polar residues" evidence="3">
    <location>
        <begin position="428"/>
        <end position="442"/>
    </location>
</feature>
<evidence type="ECO:0000259" key="5">
    <source>
        <dbReference type="Pfam" id="PF24981"/>
    </source>
</evidence>
<feature type="domain" description="Attractin/MKLN-like beta-propeller" evidence="5">
    <location>
        <begin position="213"/>
        <end position="319"/>
    </location>
</feature>
<protein>
    <submittedName>
        <fullName evidence="6">4643_t:CDS:1</fullName>
    </submittedName>
</protein>
<dbReference type="PANTHER" id="PTHR46093:SF3">
    <property type="entry name" value="ACYL-COA-BINDING DOMAIN-CONTAINING PROTEIN 4"/>
    <property type="match status" value="1"/>
</dbReference>
<evidence type="ECO:0000256" key="3">
    <source>
        <dbReference type="SAM" id="MobiDB-lite"/>
    </source>
</evidence>
<dbReference type="InterPro" id="IPR015915">
    <property type="entry name" value="Kelch-typ_b-propeller"/>
</dbReference>
<evidence type="ECO:0000313" key="6">
    <source>
        <dbReference type="EMBL" id="CAG8621944.1"/>
    </source>
</evidence>
<dbReference type="Gene3D" id="2.120.10.80">
    <property type="entry name" value="Kelch-type beta propeller"/>
    <property type="match status" value="2"/>
</dbReference>
<reference evidence="6" key="1">
    <citation type="submission" date="2021-06" db="EMBL/GenBank/DDBJ databases">
        <authorList>
            <person name="Kallberg Y."/>
            <person name="Tangrot J."/>
            <person name="Rosling A."/>
        </authorList>
    </citation>
    <scope>NUCLEOTIDE SEQUENCE</scope>
    <source>
        <strain evidence="6">MT106</strain>
    </source>
</reference>
<keyword evidence="7" id="KW-1185">Reference proteome</keyword>
<feature type="region of interest" description="Disordered" evidence="3">
    <location>
        <begin position="418"/>
        <end position="442"/>
    </location>
</feature>
<dbReference type="Pfam" id="PF24681">
    <property type="entry name" value="Kelch_KLHDC2_KLHL20_DRC7"/>
    <property type="match status" value="1"/>
</dbReference>
<dbReference type="OrthoDB" id="432528at2759"/>
<keyword evidence="4" id="KW-1133">Transmembrane helix</keyword>
<feature type="transmembrane region" description="Helical" evidence="4">
    <location>
        <begin position="377"/>
        <end position="402"/>
    </location>
</feature>
<keyword evidence="2" id="KW-0677">Repeat</keyword>
<dbReference type="AlphaFoldDB" id="A0A9N9D010"/>
<keyword evidence="4" id="KW-0812">Transmembrane</keyword>
<feature type="region of interest" description="Disordered" evidence="3">
    <location>
        <begin position="503"/>
        <end position="525"/>
    </location>
</feature>
<comment type="caution">
    <text evidence="6">The sequence shown here is derived from an EMBL/GenBank/DDBJ whole genome shotgun (WGS) entry which is preliminary data.</text>
</comment>
<evidence type="ECO:0000256" key="2">
    <source>
        <dbReference type="ARBA" id="ARBA00022737"/>
    </source>
</evidence>
<keyword evidence="1" id="KW-0880">Kelch repeat</keyword>
<dbReference type="Proteomes" id="UP000789831">
    <property type="component" value="Unassembled WGS sequence"/>
</dbReference>
<sequence length="525" mass="57575">VNVSILISQCDSIDTALLPRDGNNAALIGKKIYYIGGRTESPQKVNTFLLDLSLDFTANKPNFIQVLGLDNMPSPAWTAACLGKDNTSYIFGGTDASQLVLPKVNTLFKIKPSISDDVSLNWIASSPNQAETWPSARDGIVPIIDNHSRIFVWGGRNEGQDNKTMYIYEENKWTSYNLNNAPNPRASYSATLLNDGRIIYIGGASSSPYPDVNFSELSTSNKSIRNRRGHSALLHMDTISIIMYGGVYDHDEEIPVSDSVWTLNTKNWEWSQQSVSSLPYITVTRGHTAVLYNGYMIIAFGVNGNYHYTSEVKVMDVANLSSLAWVPTYKVRTLPTTTTDGSIKPPGPTGPTTGLTTSSTTTITGTPAANTENKNNIGLILGGTISVIIGGGLATIAFIFFLRRRKSGSPTTTLATILPNGRGHSEYSHSTNEPVSTLSASGFTTPVSQYNFPVQQTVPQPNPSYQQYNPHLSYLYDPNPLSHQQYYDDPNSPLYQQYNQNSSSYQQYNPNLPAANQYPSNLAEI</sequence>
<feature type="non-terminal residue" evidence="6">
    <location>
        <position position="525"/>
    </location>
</feature>
<feature type="compositionally biased region" description="Low complexity" evidence="3">
    <location>
        <begin position="350"/>
        <end position="367"/>
    </location>
</feature>
<accession>A0A9N9D010</accession>
<dbReference type="EMBL" id="CAJVPL010002894">
    <property type="protein sequence ID" value="CAG8621944.1"/>
    <property type="molecule type" value="Genomic_DNA"/>
</dbReference>